<dbReference type="SUPFAM" id="SSF53335">
    <property type="entry name" value="S-adenosyl-L-methionine-dependent methyltransferases"/>
    <property type="match status" value="1"/>
</dbReference>
<evidence type="ECO:0000256" key="3">
    <source>
        <dbReference type="ARBA" id="ARBA00022691"/>
    </source>
</evidence>
<evidence type="ECO:0000259" key="4">
    <source>
        <dbReference type="Pfam" id="PF13649"/>
    </source>
</evidence>
<accession>A0A562ZSK6</accession>
<protein>
    <submittedName>
        <fullName evidence="5">Methyltransferase domain-containing protein</fullName>
    </submittedName>
</protein>
<gene>
    <name evidence="5" type="ORF">FN976_09330</name>
</gene>
<dbReference type="InterPro" id="IPR041698">
    <property type="entry name" value="Methyltransf_25"/>
</dbReference>
<keyword evidence="1 5" id="KW-0489">Methyltransferase</keyword>
<keyword evidence="3" id="KW-0949">S-adenosyl-L-methionine</keyword>
<reference evidence="5 6" key="1">
    <citation type="submission" date="2019-07" db="EMBL/GenBank/DDBJ databases">
        <title>Caenimonas sedimenti sp. nov., isolated from activated sludge.</title>
        <authorList>
            <person name="Xu J."/>
        </authorList>
    </citation>
    <scope>NUCLEOTIDE SEQUENCE [LARGE SCALE GENOMIC DNA]</scope>
    <source>
        <strain evidence="5 6">HX-9-20</strain>
    </source>
</reference>
<dbReference type="OrthoDB" id="8595155at2"/>
<dbReference type="InterPro" id="IPR029063">
    <property type="entry name" value="SAM-dependent_MTases_sf"/>
</dbReference>
<feature type="domain" description="Methyltransferase" evidence="4">
    <location>
        <begin position="57"/>
        <end position="150"/>
    </location>
</feature>
<dbReference type="PANTHER" id="PTHR43464">
    <property type="entry name" value="METHYLTRANSFERASE"/>
    <property type="match status" value="1"/>
</dbReference>
<evidence type="ECO:0000313" key="6">
    <source>
        <dbReference type="Proteomes" id="UP000318199"/>
    </source>
</evidence>
<proteinExistence type="predicted"/>
<dbReference type="GO" id="GO:0008168">
    <property type="term" value="F:methyltransferase activity"/>
    <property type="evidence" value="ECO:0007669"/>
    <property type="project" value="UniProtKB-KW"/>
</dbReference>
<dbReference type="Pfam" id="PF13649">
    <property type="entry name" value="Methyltransf_25"/>
    <property type="match status" value="1"/>
</dbReference>
<organism evidence="5 6">
    <name type="scientific">Caenimonas sedimenti</name>
    <dbReference type="NCBI Taxonomy" id="2596921"/>
    <lineage>
        <taxon>Bacteria</taxon>
        <taxon>Pseudomonadati</taxon>
        <taxon>Pseudomonadota</taxon>
        <taxon>Betaproteobacteria</taxon>
        <taxon>Burkholderiales</taxon>
        <taxon>Comamonadaceae</taxon>
        <taxon>Caenimonas</taxon>
    </lineage>
</organism>
<evidence type="ECO:0000256" key="2">
    <source>
        <dbReference type="ARBA" id="ARBA00022679"/>
    </source>
</evidence>
<dbReference type="AlphaFoldDB" id="A0A562ZSK6"/>
<keyword evidence="6" id="KW-1185">Reference proteome</keyword>
<name>A0A562ZSK6_9BURK</name>
<keyword evidence="2 5" id="KW-0808">Transferase</keyword>
<evidence type="ECO:0000256" key="1">
    <source>
        <dbReference type="ARBA" id="ARBA00022603"/>
    </source>
</evidence>
<dbReference type="PANTHER" id="PTHR43464:SF19">
    <property type="entry name" value="UBIQUINONE BIOSYNTHESIS O-METHYLTRANSFERASE, MITOCHONDRIAL"/>
    <property type="match status" value="1"/>
</dbReference>
<evidence type="ECO:0000313" key="5">
    <source>
        <dbReference type="EMBL" id="TWO71569.1"/>
    </source>
</evidence>
<dbReference type="Gene3D" id="3.40.50.150">
    <property type="entry name" value="Vaccinia Virus protein VP39"/>
    <property type="match status" value="1"/>
</dbReference>
<dbReference type="CDD" id="cd02440">
    <property type="entry name" value="AdoMet_MTases"/>
    <property type="match status" value="1"/>
</dbReference>
<sequence length="219" mass="23525">MQSPAGKRRKAGRSSSNLYSQAQYAQRAAQYDLELAPFEPYRAQAIAALELRPGDTVLDVGCGTGLSFAALEEGVLPRGRIVGVEPCAEMLAQARERVNRHHWVNVDLLGATAAEAPLRGQADAALFHFTHDVLRDPAAIDHVLGHLKPGAHVVATGLQWAAPWMWATNAFVLAAALYSTSSLAGLQRPWDELGRRMTGLQVHTAGLGGIYIASGRLAR</sequence>
<comment type="caution">
    <text evidence="5">The sequence shown here is derived from an EMBL/GenBank/DDBJ whole genome shotgun (WGS) entry which is preliminary data.</text>
</comment>
<dbReference type="Proteomes" id="UP000318199">
    <property type="component" value="Unassembled WGS sequence"/>
</dbReference>
<dbReference type="EMBL" id="VOBQ01000007">
    <property type="protein sequence ID" value="TWO71569.1"/>
    <property type="molecule type" value="Genomic_DNA"/>
</dbReference>
<dbReference type="RefSeq" id="WP_145892750.1">
    <property type="nucleotide sequence ID" value="NZ_VOBQ01000007.1"/>
</dbReference>
<dbReference type="GO" id="GO:0032259">
    <property type="term" value="P:methylation"/>
    <property type="evidence" value="ECO:0007669"/>
    <property type="project" value="UniProtKB-KW"/>
</dbReference>